<protein>
    <submittedName>
        <fullName evidence="1">Uncharacterized protein</fullName>
    </submittedName>
</protein>
<dbReference type="Proteomes" id="UP001209570">
    <property type="component" value="Unassembled WGS sequence"/>
</dbReference>
<organism evidence="1 2">
    <name type="scientific">Pythium insidiosum</name>
    <name type="common">Pythiosis disease agent</name>
    <dbReference type="NCBI Taxonomy" id="114742"/>
    <lineage>
        <taxon>Eukaryota</taxon>
        <taxon>Sar</taxon>
        <taxon>Stramenopiles</taxon>
        <taxon>Oomycota</taxon>
        <taxon>Peronosporomycetes</taxon>
        <taxon>Pythiales</taxon>
        <taxon>Pythiaceae</taxon>
        <taxon>Pythium</taxon>
    </lineage>
</organism>
<sequence length="153" mass="16604">MQGGEAAELPHFHQLPKMASEMTASFREFALKKIHEAKQKGATLATVTAATAAHIKSNVNVAVPATSAFGFRSQASASTPRDRKELPLDKKIAQLRESNAALKKAATEHPTDTMERGIYKMDLINESLAFTIENLQAKQELPRDAAAETSLTT</sequence>
<name>A0AAD5Q697_PYTIN</name>
<dbReference type="EMBL" id="JAKCXM010000178">
    <property type="protein sequence ID" value="KAJ0399582.1"/>
    <property type="molecule type" value="Genomic_DNA"/>
</dbReference>
<evidence type="ECO:0000313" key="1">
    <source>
        <dbReference type="EMBL" id="KAJ0399582.1"/>
    </source>
</evidence>
<accession>A0AAD5Q697</accession>
<gene>
    <name evidence="1" type="ORF">P43SY_009641</name>
</gene>
<keyword evidence="2" id="KW-1185">Reference proteome</keyword>
<proteinExistence type="predicted"/>
<evidence type="ECO:0000313" key="2">
    <source>
        <dbReference type="Proteomes" id="UP001209570"/>
    </source>
</evidence>
<reference evidence="1" key="1">
    <citation type="submission" date="2021-12" db="EMBL/GenBank/DDBJ databases">
        <title>Prjna785345.</title>
        <authorList>
            <person name="Rujirawat T."/>
            <person name="Krajaejun T."/>
        </authorList>
    </citation>
    <scope>NUCLEOTIDE SEQUENCE</scope>
    <source>
        <strain evidence="1">Pi057C3</strain>
    </source>
</reference>
<dbReference type="AlphaFoldDB" id="A0AAD5Q697"/>
<comment type="caution">
    <text evidence="1">The sequence shown here is derived from an EMBL/GenBank/DDBJ whole genome shotgun (WGS) entry which is preliminary data.</text>
</comment>